<evidence type="ECO:0000256" key="9">
    <source>
        <dbReference type="SAM" id="Phobius"/>
    </source>
</evidence>
<feature type="transmembrane region" description="Helical" evidence="9">
    <location>
        <begin position="344"/>
        <end position="370"/>
    </location>
</feature>
<feature type="transmembrane region" description="Helical" evidence="9">
    <location>
        <begin position="241"/>
        <end position="263"/>
    </location>
</feature>
<evidence type="ECO:0000256" key="5">
    <source>
        <dbReference type="ARBA" id="ARBA00022692"/>
    </source>
</evidence>
<protein>
    <submittedName>
        <fullName evidence="10">Putative PurR-regulated permease PerM</fullName>
    </submittedName>
</protein>
<evidence type="ECO:0000256" key="4">
    <source>
        <dbReference type="ARBA" id="ARBA00022475"/>
    </source>
</evidence>
<keyword evidence="11" id="KW-1185">Reference proteome</keyword>
<evidence type="ECO:0000256" key="8">
    <source>
        <dbReference type="SAM" id="MobiDB-lite"/>
    </source>
</evidence>
<feature type="transmembrane region" description="Helical" evidence="9">
    <location>
        <begin position="303"/>
        <end position="324"/>
    </location>
</feature>
<dbReference type="Proteomes" id="UP000589620">
    <property type="component" value="Unassembled WGS sequence"/>
</dbReference>
<comment type="similarity">
    <text evidence="2">Belongs to the autoinducer-2 exporter (AI-2E) (TC 2.A.86) family.</text>
</comment>
<evidence type="ECO:0000313" key="11">
    <source>
        <dbReference type="Proteomes" id="UP000589620"/>
    </source>
</evidence>
<feature type="transmembrane region" description="Helical" evidence="9">
    <location>
        <begin position="185"/>
        <end position="208"/>
    </location>
</feature>
<dbReference type="AlphaFoldDB" id="A0A852SW14"/>
<dbReference type="InterPro" id="IPR002549">
    <property type="entry name" value="AI-2E-like"/>
</dbReference>
<keyword evidence="5 9" id="KW-0812">Transmembrane</keyword>
<dbReference type="PANTHER" id="PTHR21716">
    <property type="entry name" value="TRANSMEMBRANE PROTEIN"/>
    <property type="match status" value="1"/>
</dbReference>
<reference evidence="10 11" key="1">
    <citation type="submission" date="2020-07" db="EMBL/GenBank/DDBJ databases">
        <title>Sequencing the genomes of 1000 actinobacteria strains.</title>
        <authorList>
            <person name="Klenk H.-P."/>
        </authorList>
    </citation>
    <scope>NUCLEOTIDE SEQUENCE [LARGE SCALE GENOMIC DNA]</scope>
    <source>
        <strain evidence="10 11">DSM 23871</strain>
    </source>
</reference>
<keyword evidence="6 9" id="KW-1133">Transmembrane helix</keyword>
<evidence type="ECO:0000256" key="3">
    <source>
        <dbReference type="ARBA" id="ARBA00022448"/>
    </source>
</evidence>
<dbReference type="EMBL" id="JACCBJ010000001">
    <property type="protein sequence ID" value="NYD72804.1"/>
    <property type="molecule type" value="Genomic_DNA"/>
</dbReference>
<evidence type="ECO:0000256" key="6">
    <source>
        <dbReference type="ARBA" id="ARBA00022989"/>
    </source>
</evidence>
<feature type="transmembrane region" description="Helical" evidence="9">
    <location>
        <begin position="111"/>
        <end position="135"/>
    </location>
</feature>
<evidence type="ECO:0000256" key="2">
    <source>
        <dbReference type="ARBA" id="ARBA00009773"/>
    </source>
</evidence>
<dbReference type="GO" id="GO:0005886">
    <property type="term" value="C:plasma membrane"/>
    <property type="evidence" value="ECO:0007669"/>
    <property type="project" value="UniProtKB-SubCell"/>
</dbReference>
<evidence type="ECO:0000256" key="1">
    <source>
        <dbReference type="ARBA" id="ARBA00004651"/>
    </source>
</evidence>
<dbReference type="RefSeq" id="WP_179454133.1">
    <property type="nucleotide sequence ID" value="NZ_BAAAPX010000001.1"/>
</dbReference>
<sequence>MTQGDPGAAASAPEPGRRSGRRWPFSRTRKHPAEPAEPVDPDTELGAAGGVGRGVRILLGLAAGVVISFGMAAIGGILAPTLLALVLTICAQPVRVWLERHGTPQGLATGAVGLTVFALLAGFIAVLWVATAQFIGMLPQYKPQLQQLGSQFTTWLQSIGVGPQQVQQIKAGFDPGTFLSFFSGLLGNAFGLIAFLVIVLTMLILMPADAAYTPTLLRQLQPTRPNLVYAFGGFAHSVRRYMVVTTLLGVVQGVINGVALWLLGVPAALLWAILSFLCSFIPNVGYFIALVPPLVFGFLTGGWGTVVAIIVVYGLINAVVQSVVQPKVVGNAVALSQTLTFFSVLFWAVVLGPIGAILAIPLTLLVRAVLVDSDPRSRLWRPIIGDLAHTRELMKAQADERKTQRRQQQAQPQTPGQE</sequence>
<keyword evidence="7 9" id="KW-0472">Membrane</keyword>
<feature type="region of interest" description="Disordered" evidence="8">
    <location>
        <begin position="1"/>
        <end position="45"/>
    </location>
</feature>
<evidence type="ECO:0000256" key="7">
    <source>
        <dbReference type="ARBA" id="ARBA00023136"/>
    </source>
</evidence>
<keyword evidence="4" id="KW-1003">Cell membrane</keyword>
<gene>
    <name evidence="10" type="ORF">BJ963_000323</name>
</gene>
<name>A0A852SW14_9MICO</name>
<feature type="transmembrane region" description="Helical" evidence="9">
    <location>
        <begin position="269"/>
        <end position="291"/>
    </location>
</feature>
<dbReference type="Pfam" id="PF01594">
    <property type="entry name" value="AI-2E_transport"/>
    <property type="match status" value="1"/>
</dbReference>
<comment type="subcellular location">
    <subcellularLocation>
        <location evidence="1">Cell membrane</location>
        <topology evidence="1">Multi-pass membrane protein</topology>
    </subcellularLocation>
</comment>
<feature type="compositionally biased region" description="Low complexity" evidence="8">
    <location>
        <begin position="406"/>
        <end position="418"/>
    </location>
</feature>
<accession>A0A852SW14</accession>
<feature type="region of interest" description="Disordered" evidence="8">
    <location>
        <begin position="396"/>
        <end position="418"/>
    </location>
</feature>
<comment type="caution">
    <text evidence="10">The sequence shown here is derived from an EMBL/GenBank/DDBJ whole genome shotgun (WGS) entry which is preliminary data.</text>
</comment>
<proteinExistence type="inferred from homology"/>
<organism evidence="10 11">
    <name type="scientific">Leifsonia soli</name>
    <dbReference type="NCBI Taxonomy" id="582665"/>
    <lineage>
        <taxon>Bacteria</taxon>
        <taxon>Bacillati</taxon>
        <taxon>Actinomycetota</taxon>
        <taxon>Actinomycetes</taxon>
        <taxon>Micrococcales</taxon>
        <taxon>Microbacteriaceae</taxon>
        <taxon>Leifsonia</taxon>
    </lineage>
</organism>
<evidence type="ECO:0000313" key="10">
    <source>
        <dbReference type="EMBL" id="NYD72804.1"/>
    </source>
</evidence>
<dbReference type="PANTHER" id="PTHR21716:SF53">
    <property type="entry name" value="PERMEASE PERM-RELATED"/>
    <property type="match status" value="1"/>
</dbReference>
<keyword evidence="3" id="KW-0813">Transport</keyword>
<feature type="transmembrane region" description="Helical" evidence="9">
    <location>
        <begin position="57"/>
        <end position="90"/>
    </location>
</feature>